<comment type="caution">
    <text evidence="4">The sequence shown here is derived from an EMBL/GenBank/DDBJ whole genome shotgun (WGS) entry which is preliminary data.</text>
</comment>
<feature type="compositionally biased region" description="Basic and acidic residues" evidence="2">
    <location>
        <begin position="864"/>
        <end position="873"/>
    </location>
</feature>
<keyword evidence="5" id="KW-1185">Reference proteome</keyword>
<keyword evidence="1" id="KW-0862">Zinc</keyword>
<dbReference type="InterPro" id="IPR036875">
    <property type="entry name" value="Znf_CCHC_sf"/>
</dbReference>
<dbReference type="Gene3D" id="2.40.70.10">
    <property type="entry name" value="Acid Proteases"/>
    <property type="match status" value="1"/>
</dbReference>
<evidence type="ECO:0000313" key="5">
    <source>
        <dbReference type="Proteomes" id="UP001189429"/>
    </source>
</evidence>
<feature type="compositionally biased region" description="Basic and acidic residues" evidence="2">
    <location>
        <begin position="318"/>
        <end position="333"/>
    </location>
</feature>
<sequence>MASGTSSGGAAASAAGRLRLDVPTWDGKPDKLLSYRFDVGLFTVSYKLPDRYVVGPQLVRALGARTRRLAQACPDIDKIDEVSDGGKLDGWQRVFEFLLSKLDLSNVNEMGNSAEKFFNKLQREIGEGFPDWTARWEAHERDLLAQLKAVDDAVTEVIAGPLRTWWYLRRSRLSPVARGEITAMAGGDYDFDKTYKALCTRYPLEALKELDGVHEKKDRRSGFYGEADDNDADHNDGDRSELADIIDQLVTLADEDDALVLDDREDTVEDEDGIYAEFKQMGRNFKDARDLIRRLKVARDNYPVLAPRPPDGPPRSRAARDPPRKTRADVEKESVRDMRRMRCLACRNLGHQAKDCPERNKARGRPQPNETTSFALLELGELVLLLDDEGGIWAILDCGATPSLIGVTMAENLAYEMKEKHDLNFDSAELTRYFTFGDGKRKSSMGTMTGDIFLGDGLENIELSIMDNEVPLLIGMDILGPDHASALIDCGNGYLMLPKLSSNIVQCRKMPSGHLAINVTTPTWWQHVPRNLPNITERHSEKALVDVSDLPEAKVRTELTGSAEFLSGDSDKKGTQAALNHEDHDVLQQAIDQYDLIYKKEIGDDVNFLVRQGRYDLLEVCTPPISALAQAVIDQGGLAFRAGVHNGFDMATKTEVRRLALWIRPPRPRRIVMSPPCTADCLLQNWNQKTAEDREKLRKKVQKVRSMQAGCETLLSIGLQYHGTEVDLEQPQRSQSWSRSASLRRIKEQTYETLVSGCAFGLRCPRSGLLLPEVWKICSTDPQLHKAIGKRCSNHPGRHDNHEHGETIGSKVVASTAFYPAALCKAWAKHILRAGGGAAAGSLALLTCDSTEDEQIDANIAGDDDVKPHDQAKPDGQIYTDIAGDDDVEPDDQAESDDELDGDDGQELAKDGGRRSTKEEQEIEHRLSRLHRNLGHPSARTMVKILKNSGSSLQVLKMAKNFKCHACNSSVLPKAGRTAAGIEVSEVFEVMGSDGLEWTDPKDDAINLLTLNLGEGSGLTLVTNHGDKSQRSGNGSAADVVETWRSWADHYRAPRLIRCDAEGCHSAELT</sequence>
<dbReference type="PROSITE" id="PS50158">
    <property type="entry name" value="ZF_CCHC"/>
    <property type="match status" value="1"/>
</dbReference>
<reference evidence="4" key="1">
    <citation type="submission" date="2023-10" db="EMBL/GenBank/DDBJ databases">
        <authorList>
            <person name="Chen Y."/>
            <person name="Shah S."/>
            <person name="Dougan E. K."/>
            <person name="Thang M."/>
            <person name="Chan C."/>
        </authorList>
    </citation>
    <scope>NUCLEOTIDE SEQUENCE [LARGE SCALE GENOMIC DNA]</scope>
</reference>
<dbReference type="Proteomes" id="UP001189429">
    <property type="component" value="Unassembled WGS sequence"/>
</dbReference>
<evidence type="ECO:0000259" key="3">
    <source>
        <dbReference type="PROSITE" id="PS50158"/>
    </source>
</evidence>
<evidence type="ECO:0000313" key="4">
    <source>
        <dbReference type="EMBL" id="CAK0898390.1"/>
    </source>
</evidence>
<evidence type="ECO:0000256" key="1">
    <source>
        <dbReference type="PROSITE-ProRule" id="PRU00047"/>
    </source>
</evidence>
<dbReference type="EMBL" id="CAUYUJ010020466">
    <property type="protein sequence ID" value="CAK0898390.1"/>
    <property type="molecule type" value="Genomic_DNA"/>
</dbReference>
<keyword evidence="1" id="KW-0863">Zinc-finger</keyword>
<evidence type="ECO:0000256" key="2">
    <source>
        <dbReference type="SAM" id="MobiDB-lite"/>
    </source>
</evidence>
<name>A0ABN9XFE5_9DINO</name>
<accession>A0ABN9XFE5</accession>
<feature type="compositionally biased region" description="Acidic residues" evidence="2">
    <location>
        <begin position="883"/>
        <end position="906"/>
    </location>
</feature>
<proteinExistence type="predicted"/>
<feature type="domain" description="CCHC-type" evidence="3">
    <location>
        <begin position="342"/>
        <end position="358"/>
    </location>
</feature>
<organism evidence="4 5">
    <name type="scientific">Prorocentrum cordatum</name>
    <dbReference type="NCBI Taxonomy" id="2364126"/>
    <lineage>
        <taxon>Eukaryota</taxon>
        <taxon>Sar</taxon>
        <taxon>Alveolata</taxon>
        <taxon>Dinophyceae</taxon>
        <taxon>Prorocentrales</taxon>
        <taxon>Prorocentraceae</taxon>
        <taxon>Prorocentrum</taxon>
    </lineage>
</organism>
<dbReference type="SUPFAM" id="SSF57756">
    <property type="entry name" value="Retrovirus zinc finger-like domains"/>
    <property type="match status" value="1"/>
</dbReference>
<dbReference type="InterPro" id="IPR001878">
    <property type="entry name" value="Znf_CCHC"/>
</dbReference>
<protein>
    <recommendedName>
        <fullName evidence="3">CCHC-type domain-containing protein</fullName>
    </recommendedName>
</protein>
<keyword evidence="1" id="KW-0479">Metal-binding</keyword>
<gene>
    <name evidence="4" type="ORF">PCOR1329_LOCUS76260</name>
</gene>
<feature type="compositionally biased region" description="Basic and acidic residues" evidence="2">
    <location>
        <begin position="907"/>
        <end position="921"/>
    </location>
</feature>
<feature type="region of interest" description="Disordered" evidence="2">
    <location>
        <begin position="302"/>
        <end position="333"/>
    </location>
</feature>
<dbReference type="InterPro" id="IPR021109">
    <property type="entry name" value="Peptidase_aspartic_dom_sf"/>
</dbReference>
<feature type="region of interest" description="Disordered" evidence="2">
    <location>
        <begin position="859"/>
        <end position="921"/>
    </location>
</feature>